<comment type="caution">
    <text evidence="2">The sequence shown here is derived from an EMBL/GenBank/DDBJ whole genome shotgun (WGS) entry which is preliminary data.</text>
</comment>
<dbReference type="Gene3D" id="3.40.1160.10">
    <property type="entry name" value="Acetylglutamate kinase-like"/>
    <property type="match status" value="1"/>
</dbReference>
<dbReference type="Proteomes" id="UP000235145">
    <property type="component" value="Unassembled WGS sequence"/>
</dbReference>
<proteinExistence type="inferred from homology"/>
<protein>
    <submittedName>
        <fullName evidence="2">Uncharacterized protein</fullName>
    </submittedName>
</protein>
<evidence type="ECO:0000313" key="3">
    <source>
        <dbReference type="Proteomes" id="UP000235145"/>
    </source>
</evidence>
<gene>
    <name evidence="2" type="ORF">LSAT_V11C200069480</name>
</gene>
<keyword evidence="3" id="KW-1185">Reference proteome</keyword>
<comment type="similarity">
    <text evidence="1">Belongs to the aspartokinase family.</text>
</comment>
<dbReference type="PANTHER" id="PTHR21499">
    <property type="entry name" value="ASPARTATE KINASE"/>
    <property type="match status" value="1"/>
</dbReference>
<evidence type="ECO:0000256" key="1">
    <source>
        <dbReference type="ARBA" id="ARBA00010122"/>
    </source>
</evidence>
<accession>A0A9R1XUV9</accession>
<dbReference type="AlphaFoldDB" id="A0A9R1XUV9"/>
<dbReference type="EMBL" id="NBSK02000002">
    <property type="protein sequence ID" value="KAJ0222394.1"/>
    <property type="molecule type" value="Genomic_DNA"/>
</dbReference>
<evidence type="ECO:0000313" key="2">
    <source>
        <dbReference type="EMBL" id="KAJ0222394.1"/>
    </source>
</evidence>
<name>A0A9R1XUV9_LACSA</name>
<dbReference type="PANTHER" id="PTHR21499:SF59">
    <property type="entry name" value="ASPARTOKINASE"/>
    <property type="match status" value="1"/>
</dbReference>
<sequence>MLTYVKTMGESMDPGKTLGESTTLGYKTMGVLLVLRFGGSFVASIERMKEVADLNLSFPEESHGIVLSAMGKTTNKLIVPREKPAICVSIVSEIDELAFLKELHYNHFMCFLASFLFQSFAT</sequence>
<reference evidence="2 3" key="1">
    <citation type="journal article" date="2017" name="Nat. Commun.">
        <title>Genome assembly with in vitro proximity ligation data and whole-genome triplication in lettuce.</title>
        <authorList>
            <person name="Reyes-Chin-Wo S."/>
            <person name="Wang Z."/>
            <person name="Yang X."/>
            <person name="Kozik A."/>
            <person name="Arikit S."/>
            <person name="Song C."/>
            <person name="Xia L."/>
            <person name="Froenicke L."/>
            <person name="Lavelle D.O."/>
            <person name="Truco M.J."/>
            <person name="Xia R."/>
            <person name="Zhu S."/>
            <person name="Xu C."/>
            <person name="Xu H."/>
            <person name="Xu X."/>
            <person name="Cox K."/>
            <person name="Korf I."/>
            <person name="Meyers B.C."/>
            <person name="Michelmore R.W."/>
        </authorList>
    </citation>
    <scope>NUCLEOTIDE SEQUENCE [LARGE SCALE GENOMIC DNA]</scope>
    <source>
        <strain evidence="3">cv. Salinas</strain>
        <tissue evidence="2">Seedlings</tissue>
    </source>
</reference>
<dbReference type="SUPFAM" id="SSF53633">
    <property type="entry name" value="Carbamate kinase-like"/>
    <property type="match status" value="1"/>
</dbReference>
<dbReference type="InterPro" id="IPR036393">
    <property type="entry name" value="AceGlu_kinase-like_sf"/>
</dbReference>
<organism evidence="2 3">
    <name type="scientific">Lactuca sativa</name>
    <name type="common">Garden lettuce</name>
    <dbReference type="NCBI Taxonomy" id="4236"/>
    <lineage>
        <taxon>Eukaryota</taxon>
        <taxon>Viridiplantae</taxon>
        <taxon>Streptophyta</taxon>
        <taxon>Embryophyta</taxon>
        <taxon>Tracheophyta</taxon>
        <taxon>Spermatophyta</taxon>
        <taxon>Magnoliopsida</taxon>
        <taxon>eudicotyledons</taxon>
        <taxon>Gunneridae</taxon>
        <taxon>Pentapetalae</taxon>
        <taxon>asterids</taxon>
        <taxon>campanulids</taxon>
        <taxon>Asterales</taxon>
        <taxon>Asteraceae</taxon>
        <taxon>Cichorioideae</taxon>
        <taxon>Cichorieae</taxon>
        <taxon>Lactucinae</taxon>
        <taxon>Lactuca</taxon>
    </lineage>
</organism>